<comment type="caution">
    <text evidence="1">The sequence shown here is derived from an EMBL/GenBank/DDBJ whole genome shotgun (WGS) entry which is preliminary data.</text>
</comment>
<dbReference type="EMBL" id="JPVQ01000032">
    <property type="protein sequence ID" value="KGR89845.1"/>
    <property type="molecule type" value="Genomic_DNA"/>
</dbReference>
<evidence type="ECO:0008006" key="3">
    <source>
        <dbReference type="Google" id="ProtNLM"/>
    </source>
</evidence>
<dbReference type="RefSeq" id="WP_036178175.1">
    <property type="nucleotide sequence ID" value="NZ_AVCZ01000032.1"/>
</dbReference>
<proteinExistence type="predicted"/>
<accession>A0A0A3J2C2</accession>
<dbReference type="eggNOG" id="ENOG5032TS0">
    <property type="taxonomic scope" value="Bacteria"/>
</dbReference>
<dbReference type="Proteomes" id="UP000030595">
    <property type="component" value="Unassembled WGS sequence"/>
</dbReference>
<dbReference type="OrthoDB" id="2372078at2"/>
<gene>
    <name evidence="1" type="ORF">CD30_14730</name>
</gene>
<organism evidence="1 2">
    <name type="scientific">Ureibacillus massiliensis 4400831 = CIP 108448 = CCUG 49529</name>
    <dbReference type="NCBI Taxonomy" id="1211035"/>
    <lineage>
        <taxon>Bacteria</taxon>
        <taxon>Bacillati</taxon>
        <taxon>Bacillota</taxon>
        <taxon>Bacilli</taxon>
        <taxon>Bacillales</taxon>
        <taxon>Caryophanaceae</taxon>
        <taxon>Ureibacillus</taxon>
    </lineage>
</organism>
<name>A0A0A3J2C2_9BACL</name>
<dbReference type="AlphaFoldDB" id="A0A0A3J2C2"/>
<evidence type="ECO:0000313" key="2">
    <source>
        <dbReference type="Proteomes" id="UP000030595"/>
    </source>
</evidence>
<sequence>MSKNGSIKEAIFTVFLKLNLSIMEKELSLHFSEVVLEQSFDVTEENDSQNKRVLMLDMYGMEQNSNVEVIVENVLTKSNNDHQRRLLKIIERLEKGIIIYQALGFRPKDVQQLKNAVKGKDINLYFVQINEDMIPLINNLNTETHKLRIYENLNVLNTVVKPISLLKDISVIKPIQGNVALMREEVERDFSNPHVEANNYLLDQLQTNIPYFFPFQRRKNLANRYISFGFGKSGVSLLLSVEDMRHRAFVKLTFRELSPPIYYKIKEREDKARELIGEELQFLDDKHTIEFRFKPYQDVRDTVDTLVDVAEKFILTFSNQVLYGADRFGMQEEGLEYRLS</sequence>
<keyword evidence="2" id="KW-1185">Reference proteome</keyword>
<reference evidence="1 2" key="1">
    <citation type="submission" date="2014-02" db="EMBL/GenBank/DDBJ databases">
        <title>Draft genome sequence of Lysinibacillus massiliensis CCUG 49529.</title>
        <authorList>
            <person name="Zhang F."/>
            <person name="Wang G."/>
            <person name="Zhang L."/>
        </authorList>
    </citation>
    <scope>NUCLEOTIDE SEQUENCE [LARGE SCALE GENOMIC DNA]</scope>
    <source>
        <strain evidence="1 2">CCUG 49529</strain>
    </source>
</reference>
<evidence type="ECO:0000313" key="1">
    <source>
        <dbReference type="EMBL" id="KGR89845.1"/>
    </source>
</evidence>
<protein>
    <recommendedName>
        <fullName evidence="3">DUF4268 domain-containing protein</fullName>
    </recommendedName>
</protein>